<comment type="caution">
    <text evidence="1">The sequence shown here is derived from an EMBL/GenBank/DDBJ whole genome shotgun (WGS) entry which is preliminary data.</text>
</comment>
<protein>
    <submittedName>
        <fullName evidence="1">Uncharacterized protein</fullName>
    </submittedName>
</protein>
<accession>B1BQY8</accession>
<evidence type="ECO:0000313" key="1">
    <source>
        <dbReference type="EMBL" id="EDT15868.1"/>
    </source>
</evidence>
<organism evidence="1 2">
    <name type="scientific">Clostridium perfringens E str. JGS1987</name>
    <dbReference type="NCBI Taxonomy" id="451755"/>
    <lineage>
        <taxon>Bacteria</taxon>
        <taxon>Bacillati</taxon>
        <taxon>Bacillota</taxon>
        <taxon>Clostridia</taxon>
        <taxon>Eubacteriales</taxon>
        <taxon>Clostridiaceae</taxon>
        <taxon>Clostridium</taxon>
    </lineage>
</organism>
<dbReference type="EMBL" id="ABDW01000006">
    <property type="protein sequence ID" value="EDT15868.1"/>
    <property type="molecule type" value="Genomic_DNA"/>
</dbReference>
<evidence type="ECO:0000313" key="2">
    <source>
        <dbReference type="Proteomes" id="UP000005337"/>
    </source>
</evidence>
<proteinExistence type="predicted"/>
<reference evidence="1 2" key="1">
    <citation type="submission" date="2007-07" db="EMBL/GenBank/DDBJ databases">
        <title>Annotation of Clostridium perfringens E str. JGS1987.</title>
        <authorList>
            <person name="Paulsen I."/>
            <person name="Sebastian Y."/>
        </authorList>
    </citation>
    <scope>NUCLEOTIDE SEQUENCE [LARGE SCALE GENOMIC DNA]</scope>
    <source>
        <strain evidence="2">E str. JGS1987</strain>
    </source>
</reference>
<dbReference type="RefSeq" id="WP_004456639.1">
    <property type="nucleotide sequence ID" value="NZ_ABDW01000006.1"/>
</dbReference>
<dbReference type="AlphaFoldDB" id="B1BQY8"/>
<sequence length="368" mass="43256">MNLKFMDILDELELTEDNIKGLSGTIIKNDDIDILDALSDYYYEKIFNTGYCISVEELALFLDLSIEGVNKFIINNLDRLEFPPSKFKLKSKIKGHILNKYFWDKTNNSYKSTLKNGLSKVYFNDRFDKRVLYNINSLIEFLEKSTSLISDPLRVSIKFDANIILQKIKVTESFNKKRELTEHLRHILQVIINNDSNKIEYTNIKNFLNFRNYVYQILAPYKITTSNSSDDLQDISLKPKLDICLRSARSLGILFNTLYLKNINDIVNRNPNSIVLKINIDNSKNPLKRYIMAKDELLKNIEYNFNNITNYTELYNEESKELKKESLISPNIVHITLDVPKYYFSKKFNFDNIRLKNFLFNSINKNMV</sequence>
<gene>
    <name evidence="1" type="ORF">AC3_A0116</name>
</gene>
<dbReference type="Proteomes" id="UP000005337">
    <property type="component" value="Unassembled WGS sequence"/>
</dbReference>
<name>B1BQY8_CLOPF</name>